<reference evidence="1 2" key="1">
    <citation type="journal article" date="2019" name="Nat. Microbiol.">
        <title>Mediterranean grassland soil C-N compound turnover is dependent on rainfall and depth, and is mediated by genomically divergent microorganisms.</title>
        <authorList>
            <person name="Diamond S."/>
            <person name="Andeer P.F."/>
            <person name="Li Z."/>
            <person name="Crits-Christoph A."/>
            <person name="Burstein D."/>
            <person name="Anantharaman K."/>
            <person name="Lane K.R."/>
            <person name="Thomas B.C."/>
            <person name="Pan C."/>
            <person name="Northen T.R."/>
            <person name="Banfield J.F."/>
        </authorList>
    </citation>
    <scope>NUCLEOTIDE SEQUENCE [LARGE SCALE GENOMIC DNA]</scope>
    <source>
        <strain evidence="1">NP_6</strain>
    </source>
</reference>
<comment type="caution">
    <text evidence="1">The sequence shown here is derived from an EMBL/GenBank/DDBJ whole genome shotgun (WGS) entry which is preliminary data.</text>
</comment>
<gene>
    <name evidence="1" type="ORF">E6H03_05160</name>
</gene>
<evidence type="ECO:0000313" key="1">
    <source>
        <dbReference type="EMBL" id="TMI82662.1"/>
    </source>
</evidence>
<dbReference type="EMBL" id="VBAN01000151">
    <property type="protein sequence ID" value="TMI82662.1"/>
    <property type="molecule type" value="Genomic_DNA"/>
</dbReference>
<evidence type="ECO:0000313" key="2">
    <source>
        <dbReference type="Proteomes" id="UP000318093"/>
    </source>
</evidence>
<proteinExistence type="predicted"/>
<sequence length="104" mass="11518">MEQTPRLEGHIRSRVQFLAEQDGPPERILKGEFAKVLSRASHVQKAYLAVVRYGVAGGYDVALCLQSATGPDERLIKKLSSVFQGPQEHAVSRVCRPFYLAGVH</sequence>
<dbReference type="Proteomes" id="UP000318093">
    <property type="component" value="Unassembled WGS sequence"/>
</dbReference>
<protein>
    <submittedName>
        <fullName evidence="1">Uncharacterized protein</fullName>
    </submittedName>
</protein>
<organism evidence="1 2">
    <name type="scientific">Candidatus Segetimicrobium genomatis</name>
    <dbReference type="NCBI Taxonomy" id="2569760"/>
    <lineage>
        <taxon>Bacteria</taxon>
        <taxon>Bacillati</taxon>
        <taxon>Candidatus Sysuimicrobiota</taxon>
        <taxon>Candidatus Sysuimicrobiia</taxon>
        <taxon>Candidatus Sysuimicrobiales</taxon>
        <taxon>Candidatus Segetimicrobiaceae</taxon>
        <taxon>Candidatus Segetimicrobium</taxon>
    </lineage>
</organism>
<accession>A0A537JH51</accession>
<name>A0A537JH51_9BACT</name>
<dbReference type="AlphaFoldDB" id="A0A537JH51"/>